<evidence type="ECO:0000256" key="2">
    <source>
        <dbReference type="SAM" id="MobiDB-lite"/>
    </source>
</evidence>
<protein>
    <recommendedName>
        <fullName evidence="1">Major sperm protein</fullName>
    </recommendedName>
</protein>
<evidence type="ECO:0000313" key="5">
    <source>
        <dbReference type="Proteomes" id="UP001331761"/>
    </source>
</evidence>
<sequence>MILAHTPFRPWPVMKQDLDSLSVYTVTPRPNSNSTQISTAMTTEGTPQIHHAHGDWHEGESTSKLSQTRSLPTIRTKTVKSTVSISSICEPAPCGEDLVTNPMFTLEFPRFGHKRWKRVTVSNVSQKSIMWSLRTNLCDYLTARPTAGVLKPGQHGSVKISITDRCDVNGKVIFSYAFVDDSVETFDRNLYVGSDRITHTLNVLLH</sequence>
<name>A0AAN8FI39_TRICO</name>
<evidence type="ECO:0000313" key="4">
    <source>
        <dbReference type="EMBL" id="KAK5969925.1"/>
    </source>
</evidence>
<comment type="function">
    <text evidence="1">Central component in molecular interactions underlying sperm crawling. Forms an extensive filament system that extends from sperm villipoda, along the leading edge of the pseudopod.</text>
</comment>
<proteinExistence type="predicted"/>
<dbReference type="Proteomes" id="UP001331761">
    <property type="component" value="Unassembled WGS sequence"/>
</dbReference>
<keyword evidence="1" id="KW-0963">Cytoplasm</keyword>
<dbReference type="AlphaFoldDB" id="A0AAN8FI39"/>
<accession>A0AAN8FI39</accession>
<reference evidence="4 5" key="1">
    <citation type="submission" date="2019-10" db="EMBL/GenBank/DDBJ databases">
        <title>Assembly and Annotation for the nematode Trichostrongylus colubriformis.</title>
        <authorList>
            <person name="Martin J."/>
        </authorList>
    </citation>
    <scope>NUCLEOTIDE SEQUENCE [LARGE SCALE GENOMIC DNA]</scope>
    <source>
        <strain evidence="4">G859</strain>
        <tissue evidence="4">Whole worm</tissue>
    </source>
</reference>
<feature type="region of interest" description="Disordered" evidence="2">
    <location>
        <begin position="47"/>
        <end position="72"/>
    </location>
</feature>
<dbReference type="EMBL" id="WIXE01019574">
    <property type="protein sequence ID" value="KAK5969925.1"/>
    <property type="molecule type" value="Genomic_DNA"/>
</dbReference>
<dbReference type="PROSITE" id="PS50202">
    <property type="entry name" value="MSP"/>
    <property type="match status" value="1"/>
</dbReference>
<feature type="domain" description="MSP" evidence="3">
    <location>
        <begin position="97"/>
        <end position="206"/>
    </location>
</feature>
<comment type="caution">
    <text evidence="4">The sequence shown here is derived from an EMBL/GenBank/DDBJ whole genome shotgun (WGS) entry which is preliminary data.</text>
</comment>
<dbReference type="SUPFAM" id="SSF49354">
    <property type="entry name" value="PapD-like"/>
    <property type="match status" value="1"/>
</dbReference>
<feature type="compositionally biased region" description="Basic and acidic residues" evidence="2">
    <location>
        <begin position="52"/>
        <end position="61"/>
    </location>
</feature>
<dbReference type="Gene3D" id="2.60.40.10">
    <property type="entry name" value="Immunoglobulins"/>
    <property type="match status" value="1"/>
</dbReference>
<keyword evidence="5" id="KW-1185">Reference proteome</keyword>
<dbReference type="InterPro" id="IPR013783">
    <property type="entry name" value="Ig-like_fold"/>
</dbReference>
<keyword evidence="1" id="KW-0206">Cytoskeleton</keyword>
<dbReference type="InterPro" id="IPR000535">
    <property type="entry name" value="MSP_dom"/>
</dbReference>
<dbReference type="InterPro" id="IPR008962">
    <property type="entry name" value="PapD-like_sf"/>
</dbReference>
<dbReference type="Pfam" id="PF00635">
    <property type="entry name" value="Motile_Sperm"/>
    <property type="match status" value="1"/>
</dbReference>
<gene>
    <name evidence="4" type="ORF">GCK32_010286</name>
</gene>
<organism evidence="4 5">
    <name type="scientific">Trichostrongylus colubriformis</name>
    <name type="common">Black scour worm</name>
    <dbReference type="NCBI Taxonomy" id="6319"/>
    <lineage>
        <taxon>Eukaryota</taxon>
        <taxon>Metazoa</taxon>
        <taxon>Ecdysozoa</taxon>
        <taxon>Nematoda</taxon>
        <taxon>Chromadorea</taxon>
        <taxon>Rhabditida</taxon>
        <taxon>Rhabditina</taxon>
        <taxon>Rhabditomorpha</taxon>
        <taxon>Strongyloidea</taxon>
        <taxon>Trichostrongylidae</taxon>
        <taxon>Trichostrongylus</taxon>
    </lineage>
</organism>
<evidence type="ECO:0000259" key="3">
    <source>
        <dbReference type="PROSITE" id="PS50202"/>
    </source>
</evidence>
<feature type="compositionally biased region" description="Polar residues" evidence="2">
    <location>
        <begin position="62"/>
        <end position="72"/>
    </location>
</feature>
<evidence type="ECO:0000256" key="1">
    <source>
        <dbReference type="RuleBase" id="RU003425"/>
    </source>
</evidence>